<dbReference type="Pfam" id="PF13302">
    <property type="entry name" value="Acetyltransf_3"/>
    <property type="match status" value="1"/>
</dbReference>
<dbReference type="PROSITE" id="PS51186">
    <property type="entry name" value="GNAT"/>
    <property type="match status" value="1"/>
</dbReference>
<feature type="domain" description="N-acetyltransferase" evidence="5">
    <location>
        <begin position="62"/>
        <end position="222"/>
    </location>
</feature>
<evidence type="ECO:0000256" key="3">
    <source>
        <dbReference type="ARBA" id="ARBA00038502"/>
    </source>
</evidence>
<feature type="region of interest" description="Disordered" evidence="4">
    <location>
        <begin position="1"/>
        <end position="22"/>
    </location>
</feature>
<protein>
    <submittedName>
        <fullName evidence="6">Putative N-acetyltransferase</fullName>
    </submittedName>
</protein>
<organism evidence="6 7">
    <name type="scientific">Escovopsis weberi</name>
    <dbReference type="NCBI Taxonomy" id="150374"/>
    <lineage>
        <taxon>Eukaryota</taxon>
        <taxon>Fungi</taxon>
        <taxon>Dikarya</taxon>
        <taxon>Ascomycota</taxon>
        <taxon>Pezizomycotina</taxon>
        <taxon>Sordariomycetes</taxon>
        <taxon>Hypocreomycetidae</taxon>
        <taxon>Hypocreales</taxon>
        <taxon>Hypocreaceae</taxon>
        <taxon>Escovopsis</taxon>
    </lineage>
</organism>
<dbReference type="SUPFAM" id="SSF55729">
    <property type="entry name" value="Acyl-CoA N-acyltransferases (Nat)"/>
    <property type="match status" value="1"/>
</dbReference>
<dbReference type="InterPro" id="IPR051531">
    <property type="entry name" value="N-acetyltransferase"/>
</dbReference>
<dbReference type="InterPro" id="IPR000182">
    <property type="entry name" value="GNAT_dom"/>
</dbReference>
<evidence type="ECO:0000313" key="7">
    <source>
        <dbReference type="Proteomes" id="UP000053831"/>
    </source>
</evidence>
<keyword evidence="7" id="KW-1185">Reference proteome</keyword>
<evidence type="ECO:0000256" key="2">
    <source>
        <dbReference type="ARBA" id="ARBA00023315"/>
    </source>
</evidence>
<sequence length="227" mass="24279">MPLQIKDRTLASPSPPSPEPGTVLLETERLIIRRLLPSDAPAMAFAANHTVVFNNLRDRMPSPYTLADAESWIASLASQETTYPSHPGIFLKPAAAAAAAAASSSDGVGTGQGQGLDQPVLIGSLGIMPKGDVEYRTWELGYWLTPSAWGKGYATEAAGAFVHWIFATWPRLNRIEAEVLTRNEGSAGVLAKCGFTREGVRRGCVEKCGVVTDHIMFGLLRSDLGSV</sequence>
<comment type="similarity">
    <text evidence="3">Belongs to the acetyltransferase family. RimJ subfamily.</text>
</comment>
<dbReference type="Proteomes" id="UP000053831">
    <property type="component" value="Unassembled WGS sequence"/>
</dbReference>
<dbReference type="OrthoDB" id="630895at2759"/>
<dbReference type="PANTHER" id="PTHR43792">
    <property type="entry name" value="GNAT FAMILY, PUTATIVE (AFU_ORTHOLOGUE AFUA_3G00765)-RELATED-RELATED"/>
    <property type="match status" value="1"/>
</dbReference>
<dbReference type="EMBL" id="LGSR01000002">
    <property type="protein sequence ID" value="KOS22716.1"/>
    <property type="molecule type" value="Genomic_DNA"/>
</dbReference>
<comment type="caution">
    <text evidence="6">The sequence shown here is derived from an EMBL/GenBank/DDBJ whole genome shotgun (WGS) entry which is preliminary data.</text>
</comment>
<dbReference type="Gene3D" id="3.40.630.30">
    <property type="match status" value="1"/>
</dbReference>
<dbReference type="STRING" id="150374.A0A0M8MZW2"/>
<dbReference type="PANTHER" id="PTHR43792:SF8">
    <property type="entry name" value="[RIBOSOMAL PROTEIN US5]-ALANINE N-ACETYLTRANSFERASE"/>
    <property type="match status" value="1"/>
</dbReference>
<dbReference type="GO" id="GO:0016747">
    <property type="term" value="F:acyltransferase activity, transferring groups other than amino-acyl groups"/>
    <property type="evidence" value="ECO:0007669"/>
    <property type="project" value="InterPro"/>
</dbReference>
<keyword evidence="1 6" id="KW-0808">Transferase</keyword>
<proteinExistence type="inferred from homology"/>
<evidence type="ECO:0000313" key="6">
    <source>
        <dbReference type="EMBL" id="KOS22716.1"/>
    </source>
</evidence>
<dbReference type="InterPro" id="IPR016181">
    <property type="entry name" value="Acyl_CoA_acyltransferase"/>
</dbReference>
<accession>A0A0M8MZW2</accession>
<reference evidence="6 7" key="1">
    <citation type="submission" date="2015-07" db="EMBL/GenBank/DDBJ databases">
        <title>The genome of the fungus Escovopsis weberi, a specialized disease agent of ant agriculture.</title>
        <authorList>
            <person name="de Man T.J."/>
            <person name="Stajich J.E."/>
            <person name="Kubicek C.P."/>
            <person name="Chenthamara K."/>
            <person name="Atanasova L."/>
            <person name="Druzhinina I.S."/>
            <person name="Birnbaum S."/>
            <person name="Barribeau S.M."/>
            <person name="Teiling C."/>
            <person name="Suen G."/>
            <person name="Currie C."/>
            <person name="Gerardo N.M."/>
        </authorList>
    </citation>
    <scope>NUCLEOTIDE SEQUENCE [LARGE SCALE GENOMIC DNA]</scope>
</reference>
<dbReference type="AlphaFoldDB" id="A0A0M8MZW2"/>
<evidence type="ECO:0000256" key="1">
    <source>
        <dbReference type="ARBA" id="ARBA00022679"/>
    </source>
</evidence>
<evidence type="ECO:0000259" key="5">
    <source>
        <dbReference type="PROSITE" id="PS51186"/>
    </source>
</evidence>
<keyword evidence="2" id="KW-0012">Acyltransferase</keyword>
<evidence type="ECO:0000256" key="4">
    <source>
        <dbReference type="SAM" id="MobiDB-lite"/>
    </source>
</evidence>
<gene>
    <name evidence="6" type="ORF">ESCO_004012</name>
</gene>
<name>A0A0M8MZW2_ESCWE</name>